<dbReference type="Gene3D" id="3.50.30.50">
    <property type="entry name" value="Putative cyclase"/>
    <property type="match status" value="1"/>
</dbReference>
<organism evidence="4 5">
    <name type="scientific">Nelumbo nucifera</name>
    <name type="common">Sacred lotus</name>
    <dbReference type="NCBI Taxonomy" id="4432"/>
    <lineage>
        <taxon>Eukaryota</taxon>
        <taxon>Viridiplantae</taxon>
        <taxon>Streptophyta</taxon>
        <taxon>Embryophyta</taxon>
        <taxon>Tracheophyta</taxon>
        <taxon>Spermatophyta</taxon>
        <taxon>Magnoliopsida</taxon>
        <taxon>Proteales</taxon>
        <taxon>Nelumbonaceae</taxon>
        <taxon>Nelumbo</taxon>
    </lineage>
</organism>
<evidence type="ECO:0000256" key="3">
    <source>
        <dbReference type="ARBA" id="ARBA00022530"/>
    </source>
</evidence>
<dbReference type="Proteomes" id="UP000189703">
    <property type="component" value="Unplaced"/>
</dbReference>
<dbReference type="eggNOG" id="ENOG502QRBQ">
    <property type="taxonomic scope" value="Eukaryota"/>
</dbReference>
<dbReference type="InterPro" id="IPR037175">
    <property type="entry name" value="KFase_sf"/>
</dbReference>
<evidence type="ECO:0000313" key="5">
    <source>
        <dbReference type="RefSeq" id="XP_010258410.1"/>
    </source>
</evidence>
<proteinExistence type="inferred from homology"/>
<keyword evidence="3" id="KW-0964">Secreted</keyword>
<dbReference type="Pfam" id="PF04199">
    <property type="entry name" value="Cyclase"/>
    <property type="match status" value="1"/>
</dbReference>
<dbReference type="PANTHER" id="PTHR31118:SF12">
    <property type="entry name" value="CYCLASE-LIKE PROTEIN 2"/>
    <property type="match status" value="1"/>
</dbReference>
<sequence>MATRTIAPLALLIFLSTVIMTFSIVSLAYAYPPTYGDNSSSCSPRDDLVPVRREVYDDGRIFDISHRYREEMPAWGSSDGLSQFLWLPKSMKNGSLANISKVKLPTHMGTNVDAPGHVYDHYFDTGF</sequence>
<dbReference type="PANTHER" id="PTHR31118">
    <property type="entry name" value="CYCLASE-LIKE PROTEIN 2"/>
    <property type="match status" value="1"/>
</dbReference>
<name>A0A1U7ZXB4_NELNU</name>
<evidence type="ECO:0000256" key="1">
    <source>
        <dbReference type="ARBA" id="ARBA00004498"/>
    </source>
</evidence>
<protein>
    <submittedName>
        <fullName evidence="5">Uncharacterized protein LOC104598177</fullName>
    </submittedName>
</protein>
<evidence type="ECO:0000313" key="4">
    <source>
        <dbReference type="Proteomes" id="UP000189703"/>
    </source>
</evidence>
<dbReference type="SUPFAM" id="SSF102198">
    <property type="entry name" value="Putative cyclase"/>
    <property type="match status" value="1"/>
</dbReference>
<keyword evidence="3" id="KW-0272">Extracellular matrix</keyword>
<dbReference type="GeneID" id="104598177"/>
<dbReference type="OrthoDB" id="7108654at2759"/>
<evidence type="ECO:0000256" key="2">
    <source>
        <dbReference type="ARBA" id="ARBA00007865"/>
    </source>
</evidence>
<dbReference type="KEGG" id="nnu:104598177"/>
<gene>
    <name evidence="5" type="primary">LOC104598177</name>
</gene>
<dbReference type="AlphaFoldDB" id="A0A1U7ZXB4"/>
<comment type="similarity">
    <text evidence="2">Belongs to the Cyclase 1 superfamily.</text>
</comment>
<comment type="subcellular location">
    <subcellularLocation>
        <location evidence="1">Secreted</location>
        <location evidence="1">Extracellular space</location>
        <location evidence="1">Extracellular matrix</location>
    </subcellularLocation>
</comment>
<reference evidence="5" key="1">
    <citation type="submission" date="2025-08" db="UniProtKB">
        <authorList>
            <consortium name="RefSeq"/>
        </authorList>
    </citation>
    <scope>IDENTIFICATION</scope>
</reference>
<dbReference type="GO" id="GO:0004061">
    <property type="term" value="F:arylformamidase activity"/>
    <property type="evidence" value="ECO:0007669"/>
    <property type="project" value="InterPro"/>
</dbReference>
<dbReference type="OMA" id="TANMPSW"/>
<accession>A0A1U7ZXB4</accession>
<dbReference type="GO" id="GO:0019441">
    <property type="term" value="P:L-tryptophan catabolic process to kynurenine"/>
    <property type="evidence" value="ECO:0007669"/>
    <property type="project" value="InterPro"/>
</dbReference>
<dbReference type="InterPro" id="IPR007325">
    <property type="entry name" value="KFase/CYL"/>
</dbReference>
<dbReference type="STRING" id="4432.A0A1U7ZXB4"/>
<keyword evidence="4" id="KW-1185">Reference proteome</keyword>
<dbReference type="RefSeq" id="XP_010258410.1">
    <property type="nucleotide sequence ID" value="XM_010260108.1"/>
</dbReference>